<feature type="transmembrane region" description="Helical" evidence="10">
    <location>
        <begin position="748"/>
        <end position="766"/>
    </location>
</feature>
<feature type="transmembrane region" description="Helical" evidence="10">
    <location>
        <begin position="327"/>
        <end position="351"/>
    </location>
</feature>
<keyword evidence="4" id="KW-1003">Cell membrane</keyword>
<feature type="transmembrane region" description="Helical" evidence="10">
    <location>
        <begin position="84"/>
        <end position="102"/>
    </location>
</feature>
<evidence type="ECO:0000259" key="11">
    <source>
        <dbReference type="Pfam" id="PF00361"/>
    </source>
</evidence>
<dbReference type="InterPro" id="IPR046806">
    <property type="entry name" value="MrpA_C/MbhE"/>
</dbReference>
<evidence type="ECO:0000256" key="10">
    <source>
        <dbReference type="SAM" id="Phobius"/>
    </source>
</evidence>
<evidence type="ECO:0000313" key="15">
    <source>
        <dbReference type="EMBL" id="PDT05356.1"/>
    </source>
</evidence>
<feature type="transmembrane region" description="Helical" evidence="10">
    <location>
        <begin position="654"/>
        <end position="673"/>
    </location>
</feature>
<evidence type="ECO:0000256" key="6">
    <source>
        <dbReference type="ARBA" id="ARBA00022989"/>
    </source>
</evidence>
<feature type="transmembrane region" description="Helical" evidence="10">
    <location>
        <begin position="114"/>
        <end position="130"/>
    </location>
</feature>
<dbReference type="Pfam" id="PF13244">
    <property type="entry name" value="MbhD"/>
    <property type="match status" value="1"/>
</dbReference>
<protein>
    <submittedName>
        <fullName evidence="15">Na(+)/H(+) antiporter subunit A</fullName>
    </submittedName>
</protein>
<evidence type="ECO:0000256" key="5">
    <source>
        <dbReference type="ARBA" id="ARBA00022692"/>
    </source>
</evidence>
<feature type="domain" description="NADH-Ubiquinone oxidoreductase (complex I) chain 5 N-terminal" evidence="12">
    <location>
        <begin position="69"/>
        <end position="115"/>
    </location>
</feature>
<dbReference type="Pfam" id="PF00662">
    <property type="entry name" value="Proton_antipo_N"/>
    <property type="match status" value="1"/>
</dbReference>
<evidence type="ECO:0000256" key="1">
    <source>
        <dbReference type="ARBA" id="ARBA00004651"/>
    </source>
</evidence>
<evidence type="ECO:0000259" key="14">
    <source>
        <dbReference type="Pfam" id="PF20501"/>
    </source>
</evidence>
<dbReference type="InterPro" id="IPR001516">
    <property type="entry name" value="Proton_antipo_N"/>
</dbReference>
<dbReference type="PANTHER" id="PTHR43373">
    <property type="entry name" value="NA(+)/H(+) ANTIPORTER SUBUNIT"/>
    <property type="match status" value="1"/>
</dbReference>
<feature type="transmembrane region" description="Helical" evidence="10">
    <location>
        <begin position="630"/>
        <end position="648"/>
    </location>
</feature>
<keyword evidence="7" id="KW-0406">Ion transport</keyword>
<feature type="transmembrane region" description="Helical" evidence="10">
    <location>
        <begin position="304"/>
        <end position="321"/>
    </location>
</feature>
<feature type="transmembrane region" description="Helical" evidence="10">
    <location>
        <begin position="277"/>
        <end position="295"/>
    </location>
</feature>
<keyword evidence="16" id="KW-1185">Reference proteome</keyword>
<feature type="transmembrane region" description="Helical" evidence="10">
    <location>
        <begin position="605"/>
        <end position="623"/>
    </location>
</feature>
<dbReference type="InterPro" id="IPR025383">
    <property type="entry name" value="MrpA_C/MbhD"/>
</dbReference>
<sequence>MADVTALTFLALCLPLAGALVAPVVIRIFGANGAWLLAIAPLLAFLHFLRFIPKIARGEVVTGGYAWVPSFNLSFSWLLDGLSLAFALLITGIGTLIVLYAGGYLKAHKDQGRFFSFIFLFMGAMLGVVVSDSFLMLFIFWELTSITSFLLIGFDHERAAARRAALQALVVTGGGGLCLLAGLLLLWNVTGVARMSELMGFGDLVRESPAYLAVLILVLGGAFTKSAQFPFHFWLPNAMEAPTPVSAYLHSATMVKAGVYLLMRLNPIMGATTAWEILLPFFGGLTLVVGAAFAIGQTDLKLKLAYSTVSSLGLLVMLIGFGSEHAVAAAALYLVAHCLFKGALFMVAGIIDHETGTRDITRLGGLMRAMPLTWIIAVAAALSMAGLPPFFGFLAKEEIYTALVGGDVRALTFTAITVFGNALMFAVAFAVGLKPFLGRPLETPKHPHEAPVLLWLGPAVLAALGLFAAVFSNFTHAVLSSPIAAAIRQTPADIDISLALHPGLPLVLSALTILLGIGLYWQLAPARSAMAGFLSAAGRGPDHGFDLAISGLVRFAGRLMRVLQPGRLQIYVTCTFLAVAAILLIPPVVYGELPRPPAWPADVGLHEWAVLLIAAFGLAAVLVARDRLTAIVSLGIQGFAVAIIFLLFGAPDLAFTQFMVETLSVVILALVMTRLRLSPGDRRPLAHGLFDGALALACGLGFTLLLMRATQAPFNDALTLFFNTYSKSIAHGANVVNVIIVDFRGTDTLGEIAVVAVTGLAILALIRIRAGSERKLAANDPALEAEGR</sequence>
<keyword evidence="6 10" id="KW-1133">Transmembrane helix</keyword>
<feature type="transmembrane region" description="Helical" evidence="10">
    <location>
        <begin position="29"/>
        <end position="48"/>
    </location>
</feature>
<keyword evidence="5 9" id="KW-0812">Transmembrane</keyword>
<feature type="domain" description="MrpA C-terminal/MbhE" evidence="14">
    <location>
        <begin position="691"/>
        <end position="767"/>
    </location>
</feature>
<dbReference type="GO" id="GO:0005886">
    <property type="term" value="C:plasma membrane"/>
    <property type="evidence" value="ECO:0007669"/>
    <property type="project" value="UniProtKB-SubCell"/>
</dbReference>
<feature type="transmembrane region" description="Helical" evidence="10">
    <location>
        <begin position="452"/>
        <end position="471"/>
    </location>
</feature>
<dbReference type="Pfam" id="PF20501">
    <property type="entry name" value="MbhE"/>
    <property type="match status" value="1"/>
</dbReference>
<evidence type="ECO:0000256" key="7">
    <source>
        <dbReference type="ARBA" id="ARBA00023065"/>
    </source>
</evidence>
<comment type="subcellular location">
    <subcellularLocation>
        <location evidence="1">Cell membrane</location>
        <topology evidence="1">Multi-pass membrane protein</topology>
    </subcellularLocation>
    <subcellularLocation>
        <location evidence="9">Membrane</location>
        <topology evidence="9">Multi-pass membrane protein</topology>
    </subcellularLocation>
</comment>
<proteinExistence type="predicted"/>
<dbReference type="EMBL" id="NWSV01000003">
    <property type="protein sequence ID" value="PDT05356.1"/>
    <property type="molecule type" value="Genomic_DNA"/>
</dbReference>
<feature type="transmembrane region" description="Helical" evidence="10">
    <location>
        <begin position="210"/>
        <end position="235"/>
    </location>
</feature>
<evidence type="ECO:0000256" key="3">
    <source>
        <dbReference type="ARBA" id="ARBA00022449"/>
    </source>
</evidence>
<feature type="transmembrane region" description="Helical" evidence="10">
    <location>
        <begin position="372"/>
        <end position="391"/>
    </location>
</feature>
<feature type="transmembrane region" description="Helical" evidence="10">
    <location>
        <begin position="166"/>
        <end position="190"/>
    </location>
</feature>
<dbReference type="InterPro" id="IPR050616">
    <property type="entry name" value="CPA3_Na-H_Antiporter_A"/>
</dbReference>
<evidence type="ECO:0000256" key="4">
    <source>
        <dbReference type="ARBA" id="ARBA00022475"/>
    </source>
</evidence>
<dbReference type="GO" id="GO:0006811">
    <property type="term" value="P:monoatomic ion transport"/>
    <property type="evidence" value="ECO:0007669"/>
    <property type="project" value="UniProtKB-KW"/>
</dbReference>
<comment type="caution">
    <text evidence="15">The sequence shown here is derived from an EMBL/GenBank/DDBJ whole genome shotgun (WGS) entry which is preliminary data.</text>
</comment>
<dbReference type="PANTHER" id="PTHR43373:SF1">
    <property type="entry name" value="NA(+)_H(+) ANTIPORTER SUBUNIT A"/>
    <property type="match status" value="1"/>
</dbReference>
<name>A0A2A6JH88_9HYPH</name>
<keyword evidence="3" id="KW-0050">Antiport</keyword>
<feature type="transmembrane region" description="Helical" evidence="10">
    <location>
        <begin position="685"/>
        <end position="707"/>
    </location>
</feature>
<dbReference type="AlphaFoldDB" id="A0A2A6JH88"/>
<keyword evidence="2" id="KW-0813">Transport</keyword>
<dbReference type="Pfam" id="PF00361">
    <property type="entry name" value="Proton_antipo_M"/>
    <property type="match status" value="1"/>
</dbReference>
<dbReference type="InterPro" id="IPR001750">
    <property type="entry name" value="ND/Mrp_TM"/>
</dbReference>
<feature type="transmembrane region" description="Helical" evidence="10">
    <location>
        <begin position="503"/>
        <end position="521"/>
    </location>
</feature>
<feature type="transmembrane region" description="Helical" evidence="10">
    <location>
        <begin position="568"/>
        <end position="585"/>
    </location>
</feature>
<dbReference type="RefSeq" id="WP_097611344.1">
    <property type="nucleotide sequence ID" value="NZ_NWSV01000003.1"/>
</dbReference>
<gene>
    <name evidence="15" type="ORF">CO666_07015</name>
</gene>
<feature type="domain" description="NADH:quinone oxidoreductase/Mrp antiporter transmembrane" evidence="11">
    <location>
        <begin position="131"/>
        <end position="414"/>
    </location>
</feature>
<feature type="domain" description="MrpA C-terminal/MbhD" evidence="13">
    <location>
        <begin position="613"/>
        <end position="676"/>
    </location>
</feature>
<dbReference type="PRINTS" id="PR01434">
    <property type="entry name" value="NADHDHGNASE5"/>
</dbReference>
<dbReference type="GO" id="GO:0015297">
    <property type="term" value="F:antiporter activity"/>
    <property type="evidence" value="ECO:0007669"/>
    <property type="project" value="UniProtKB-KW"/>
</dbReference>
<keyword evidence="8 10" id="KW-0472">Membrane</keyword>
<evidence type="ECO:0000256" key="2">
    <source>
        <dbReference type="ARBA" id="ARBA00022448"/>
    </source>
</evidence>
<organism evidence="15 16">
    <name type="scientific">Rhizobium chutanense</name>
    <dbReference type="NCBI Taxonomy" id="2035448"/>
    <lineage>
        <taxon>Bacteria</taxon>
        <taxon>Pseudomonadati</taxon>
        <taxon>Pseudomonadota</taxon>
        <taxon>Alphaproteobacteria</taxon>
        <taxon>Hyphomicrobiales</taxon>
        <taxon>Rhizobiaceae</taxon>
        <taxon>Rhizobium/Agrobacterium group</taxon>
        <taxon>Rhizobium</taxon>
    </lineage>
</organism>
<evidence type="ECO:0000313" key="16">
    <source>
        <dbReference type="Proteomes" id="UP000220768"/>
    </source>
</evidence>
<dbReference type="NCBIfam" id="NF009287">
    <property type="entry name" value="PRK12647.1"/>
    <property type="match status" value="1"/>
</dbReference>
<evidence type="ECO:0000259" key="12">
    <source>
        <dbReference type="Pfam" id="PF00662"/>
    </source>
</evidence>
<evidence type="ECO:0000259" key="13">
    <source>
        <dbReference type="Pfam" id="PF13244"/>
    </source>
</evidence>
<evidence type="ECO:0000256" key="8">
    <source>
        <dbReference type="ARBA" id="ARBA00023136"/>
    </source>
</evidence>
<dbReference type="Proteomes" id="UP000220768">
    <property type="component" value="Unassembled WGS sequence"/>
</dbReference>
<accession>A0A2A6JH88</accession>
<evidence type="ECO:0000256" key="9">
    <source>
        <dbReference type="RuleBase" id="RU000320"/>
    </source>
</evidence>
<feature type="transmembrane region" description="Helical" evidence="10">
    <location>
        <begin position="411"/>
        <end position="431"/>
    </location>
</feature>
<reference evidence="15 16" key="1">
    <citation type="submission" date="2017-09" db="EMBL/GenBank/DDBJ databases">
        <title>Comparative genomics of rhizobia isolated from Phaseolus vulgaris in China.</title>
        <authorList>
            <person name="Tong W."/>
        </authorList>
    </citation>
    <scope>NUCLEOTIDE SEQUENCE [LARGE SCALE GENOMIC DNA]</scope>
    <source>
        <strain evidence="15 16">C5</strain>
    </source>
</reference>